<protein>
    <submittedName>
        <fullName evidence="2">Uncharacterized protein</fullName>
    </submittedName>
</protein>
<proteinExistence type="predicted"/>
<gene>
    <name evidence="2" type="ORF">ACERZ8_00630</name>
</gene>
<keyword evidence="1" id="KW-1133">Transmembrane helix</keyword>
<dbReference type="Proteomes" id="UP001627408">
    <property type="component" value="Unassembled WGS sequence"/>
</dbReference>
<dbReference type="RefSeq" id="WP_407590197.1">
    <property type="nucleotide sequence ID" value="NZ_JBHDIY010000002.1"/>
</dbReference>
<accession>A0ABW8US21</accession>
<keyword evidence="1" id="KW-0472">Membrane</keyword>
<organism evidence="2 3">
    <name type="scientific">Tateyamaria armeniaca</name>
    <dbReference type="NCBI Taxonomy" id="2518930"/>
    <lineage>
        <taxon>Bacteria</taxon>
        <taxon>Pseudomonadati</taxon>
        <taxon>Pseudomonadota</taxon>
        <taxon>Alphaproteobacteria</taxon>
        <taxon>Rhodobacterales</taxon>
        <taxon>Roseobacteraceae</taxon>
        <taxon>Tateyamaria</taxon>
    </lineage>
</organism>
<comment type="caution">
    <text evidence="2">The sequence shown here is derived from an EMBL/GenBank/DDBJ whole genome shotgun (WGS) entry which is preliminary data.</text>
</comment>
<evidence type="ECO:0000256" key="1">
    <source>
        <dbReference type="SAM" id="Phobius"/>
    </source>
</evidence>
<evidence type="ECO:0000313" key="3">
    <source>
        <dbReference type="Proteomes" id="UP001627408"/>
    </source>
</evidence>
<keyword evidence="3" id="KW-1185">Reference proteome</keyword>
<evidence type="ECO:0000313" key="2">
    <source>
        <dbReference type="EMBL" id="MFL4468444.1"/>
    </source>
</evidence>
<feature type="transmembrane region" description="Helical" evidence="1">
    <location>
        <begin position="108"/>
        <end position="130"/>
    </location>
</feature>
<reference evidence="2 3" key="1">
    <citation type="submission" date="2024-08" db="EMBL/GenBank/DDBJ databases">
        <title>Tateyamaria sp. nov., isolated from marine algae.</title>
        <authorList>
            <person name="Choi B.J."/>
            <person name="Kim J.M."/>
            <person name="Lee J.K."/>
            <person name="Choi D.G."/>
            <person name="Bayburt H."/>
            <person name="Baek J.H."/>
            <person name="Han D.M."/>
            <person name="Jeon C.O."/>
        </authorList>
    </citation>
    <scope>NUCLEOTIDE SEQUENCE [LARGE SCALE GENOMIC DNA]</scope>
    <source>
        <strain evidence="2 3">KMU-156</strain>
    </source>
</reference>
<keyword evidence="1" id="KW-0812">Transmembrane</keyword>
<sequence length="337" mass="35890">MTALSKYDRLEATGLWRSTPDAQKREVVVSIGDATLMISDLNDRAVTHWSLAAIERSADTDGRAVFFPDGDPGETLEFAATEAEMIDAIDTLRQAVARARPRPGRLRWLGAAMSVLAVAAVGVIWLPGALVDHAMRVVPPVKEAEIGAALLVRIERVSGARCRSADAREALAALAERTGATRIVIVPGGVREALALPGGTVLLNRSLVEDYEEPDVAAGYALVEHVRSASQPPLRALLEHAGVRASATLLTTGVVPPSALDAFTTAQLSRFAPTLPADEILPAFAEASLRSTAYARARDISGEQTLALIEADPMAGQVPEPIMPDRDWLQLQAICED</sequence>
<name>A0ABW8US21_9RHOB</name>
<dbReference type="EMBL" id="JBHDIY010000002">
    <property type="protein sequence ID" value="MFL4468444.1"/>
    <property type="molecule type" value="Genomic_DNA"/>
</dbReference>